<accession>A0AA39V962</accession>
<name>A0AA39V962_9LECA</name>
<gene>
    <name evidence="2" type="ORF">JMJ35_003132</name>
</gene>
<sequence>MPRGGEFTDGPTVASDNAIDAGENKIAGAPQGDSDVPTSAGVDRSHKAAPIPEGVSEIKDGSFSGAGSQGYTAGDNPGSTGGGSGKGGKDEPYVDRAAEDLQGEN</sequence>
<organism evidence="2 3">
    <name type="scientific">Cladonia borealis</name>
    <dbReference type="NCBI Taxonomy" id="184061"/>
    <lineage>
        <taxon>Eukaryota</taxon>
        <taxon>Fungi</taxon>
        <taxon>Dikarya</taxon>
        <taxon>Ascomycota</taxon>
        <taxon>Pezizomycotina</taxon>
        <taxon>Lecanoromycetes</taxon>
        <taxon>OSLEUM clade</taxon>
        <taxon>Lecanoromycetidae</taxon>
        <taxon>Lecanorales</taxon>
        <taxon>Lecanorineae</taxon>
        <taxon>Cladoniaceae</taxon>
        <taxon>Cladonia</taxon>
    </lineage>
</organism>
<comment type="caution">
    <text evidence="2">The sequence shown here is derived from an EMBL/GenBank/DDBJ whole genome shotgun (WGS) entry which is preliminary data.</text>
</comment>
<evidence type="ECO:0000313" key="3">
    <source>
        <dbReference type="Proteomes" id="UP001166286"/>
    </source>
</evidence>
<proteinExistence type="predicted"/>
<protein>
    <submittedName>
        <fullName evidence="2">Uncharacterized protein</fullName>
    </submittedName>
</protein>
<feature type="region of interest" description="Disordered" evidence="1">
    <location>
        <begin position="1"/>
        <end position="105"/>
    </location>
</feature>
<evidence type="ECO:0000256" key="1">
    <source>
        <dbReference type="SAM" id="MobiDB-lite"/>
    </source>
</evidence>
<reference evidence="2" key="1">
    <citation type="submission" date="2023-03" db="EMBL/GenBank/DDBJ databases">
        <title>Complete genome of Cladonia borealis.</title>
        <authorList>
            <person name="Park H."/>
        </authorList>
    </citation>
    <scope>NUCLEOTIDE SEQUENCE</scope>
    <source>
        <strain evidence="2">ANT050790</strain>
    </source>
</reference>
<dbReference type="EMBL" id="JAFEKC020000005">
    <property type="protein sequence ID" value="KAK0514515.1"/>
    <property type="molecule type" value="Genomic_DNA"/>
</dbReference>
<dbReference type="Proteomes" id="UP001166286">
    <property type="component" value="Unassembled WGS sequence"/>
</dbReference>
<feature type="compositionally biased region" description="Basic and acidic residues" evidence="1">
    <location>
        <begin position="87"/>
        <end position="99"/>
    </location>
</feature>
<evidence type="ECO:0000313" key="2">
    <source>
        <dbReference type="EMBL" id="KAK0514515.1"/>
    </source>
</evidence>
<keyword evidence="3" id="KW-1185">Reference proteome</keyword>
<dbReference type="AlphaFoldDB" id="A0AA39V962"/>